<protein>
    <submittedName>
        <fullName evidence="2">Uncharacterized protein</fullName>
    </submittedName>
</protein>
<dbReference type="EMBL" id="CAJOBC010002194">
    <property type="protein sequence ID" value="CAF3720680.1"/>
    <property type="molecule type" value="Genomic_DNA"/>
</dbReference>
<evidence type="ECO:0000313" key="4">
    <source>
        <dbReference type="EMBL" id="CAF3720680.1"/>
    </source>
</evidence>
<reference evidence="2" key="1">
    <citation type="submission" date="2021-02" db="EMBL/GenBank/DDBJ databases">
        <authorList>
            <person name="Nowell W R."/>
        </authorList>
    </citation>
    <scope>NUCLEOTIDE SEQUENCE</scope>
</reference>
<dbReference type="Proteomes" id="UP000681722">
    <property type="component" value="Unassembled WGS sequence"/>
</dbReference>
<dbReference type="AlphaFoldDB" id="A0A814CN05"/>
<evidence type="ECO:0000313" key="5">
    <source>
        <dbReference type="EMBL" id="CAF4057830.1"/>
    </source>
</evidence>
<keyword evidence="1" id="KW-0472">Membrane</keyword>
<sequence length="81" mass="9154">MEEARKFSVKELVGGSGKKQNWKGLGIAFLVITVICSFIIGAIYLTSKRQIVREKDLLPFTLKDIFEIKLPKPWNGTWISG</sequence>
<keyword evidence="1" id="KW-0812">Transmembrane</keyword>
<keyword evidence="1" id="KW-1133">Transmembrane helix</keyword>
<dbReference type="Proteomes" id="UP000663829">
    <property type="component" value="Unassembled WGS sequence"/>
</dbReference>
<evidence type="ECO:0000313" key="6">
    <source>
        <dbReference type="Proteomes" id="UP000663829"/>
    </source>
</evidence>
<accession>A0A814CN05</accession>
<dbReference type="Proteomes" id="UP000677228">
    <property type="component" value="Unassembled WGS sequence"/>
</dbReference>
<evidence type="ECO:0000313" key="3">
    <source>
        <dbReference type="EMBL" id="CAF1250391.1"/>
    </source>
</evidence>
<feature type="transmembrane region" description="Helical" evidence="1">
    <location>
        <begin position="25"/>
        <end position="45"/>
    </location>
</feature>
<evidence type="ECO:0000313" key="2">
    <source>
        <dbReference type="EMBL" id="CAF0944413.1"/>
    </source>
</evidence>
<dbReference type="OrthoDB" id="16520at2759"/>
<comment type="caution">
    <text evidence="2">The sequence shown here is derived from an EMBL/GenBank/DDBJ whole genome shotgun (WGS) entry which is preliminary data.</text>
</comment>
<proteinExistence type="predicted"/>
<name>A0A814CN05_9BILA</name>
<evidence type="ECO:0000256" key="1">
    <source>
        <dbReference type="SAM" id="Phobius"/>
    </source>
</evidence>
<dbReference type="Proteomes" id="UP000682733">
    <property type="component" value="Unassembled WGS sequence"/>
</dbReference>
<organism evidence="2 6">
    <name type="scientific">Didymodactylos carnosus</name>
    <dbReference type="NCBI Taxonomy" id="1234261"/>
    <lineage>
        <taxon>Eukaryota</taxon>
        <taxon>Metazoa</taxon>
        <taxon>Spiralia</taxon>
        <taxon>Gnathifera</taxon>
        <taxon>Rotifera</taxon>
        <taxon>Eurotatoria</taxon>
        <taxon>Bdelloidea</taxon>
        <taxon>Philodinida</taxon>
        <taxon>Philodinidae</taxon>
        <taxon>Didymodactylos</taxon>
    </lineage>
</organism>
<dbReference type="EMBL" id="CAJNOK010016715">
    <property type="protein sequence ID" value="CAF1250391.1"/>
    <property type="molecule type" value="Genomic_DNA"/>
</dbReference>
<dbReference type="EMBL" id="CAJOBA010038267">
    <property type="protein sequence ID" value="CAF4057830.1"/>
    <property type="molecule type" value="Genomic_DNA"/>
</dbReference>
<gene>
    <name evidence="2" type="ORF">GPM918_LOCUS10891</name>
    <name evidence="3" type="ORF">OVA965_LOCUS26250</name>
    <name evidence="4" type="ORF">SRO942_LOCUS10892</name>
    <name evidence="5" type="ORF">TMI583_LOCUS26987</name>
</gene>
<dbReference type="EMBL" id="CAJNOQ010002194">
    <property type="protein sequence ID" value="CAF0944413.1"/>
    <property type="molecule type" value="Genomic_DNA"/>
</dbReference>
<keyword evidence="6" id="KW-1185">Reference proteome</keyword>